<name>A0A317REY2_9BURK</name>
<feature type="transmembrane region" description="Helical" evidence="1">
    <location>
        <begin position="6"/>
        <end position="23"/>
    </location>
</feature>
<keyword evidence="1" id="KW-1133">Transmembrane helix</keyword>
<comment type="caution">
    <text evidence="2">The sequence shown here is derived from an EMBL/GenBank/DDBJ whole genome shotgun (WGS) entry which is preliminary data.</text>
</comment>
<evidence type="ECO:0000313" key="2">
    <source>
        <dbReference type="EMBL" id="PWW48732.1"/>
    </source>
</evidence>
<gene>
    <name evidence="2" type="ORF">DFR36_101241</name>
</gene>
<keyword evidence="3" id="KW-1185">Reference proteome</keyword>
<organism evidence="2 3">
    <name type="scientific">Melaminivora alkalimesophila</name>
    <dbReference type="NCBI Taxonomy" id="1165852"/>
    <lineage>
        <taxon>Bacteria</taxon>
        <taxon>Pseudomonadati</taxon>
        <taxon>Pseudomonadota</taxon>
        <taxon>Betaproteobacteria</taxon>
        <taxon>Burkholderiales</taxon>
        <taxon>Comamonadaceae</taxon>
        <taxon>Melaminivora</taxon>
    </lineage>
</organism>
<feature type="transmembrane region" description="Helical" evidence="1">
    <location>
        <begin position="44"/>
        <end position="61"/>
    </location>
</feature>
<dbReference type="RefSeq" id="WP_110011912.1">
    <property type="nucleotide sequence ID" value="NZ_QGUB01000001.1"/>
</dbReference>
<proteinExistence type="predicted"/>
<dbReference type="PIRSF" id="PIRSF019883">
    <property type="entry name" value="UCP019883"/>
    <property type="match status" value="1"/>
</dbReference>
<sequence length="107" mass="12096">MTQSAAIWLVILVAFVAANLPFLNERWLVLGPQRGGPKPLAMRLLELVLLYFLVGALALLIEKRVGQITPQKWEFYVVTAALFATFAFPGFVYRYLGRRRKWGGLGE</sequence>
<dbReference type="InterPro" id="IPR016768">
    <property type="entry name" value="UCP019883"/>
</dbReference>
<dbReference type="Pfam" id="PF10993">
    <property type="entry name" value="DUF2818"/>
    <property type="match status" value="1"/>
</dbReference>
<evidence type="ECO:0000313" key="3">
    <source>
        <dbReference type="Proteomes" id="UP000246483"/>
    </source>
</evidence>
<keyword evidence="1" id="KW-0472">Membrane</keyword>
<accession>A0A317REY2</accession>
<dbReference type="Proteomes" id="UP000246483">
    <property type="component" value="Unassembled WGS sequence"/>
</dbReference>
<feature type="transmembrane region" description="Helical" evidence="1">
    <location>
        <begin position="73"/>
        <end position="93"/>
    </location>
</feature>
<dbReference type="OrthoDB" id="5785537at2"/>
<reference evidence="2 3" key="1">
    <citation type="submission" date="2018-05" db="EMBL/GenBank/DDBJ databases">
        <title>Genomic Encyclopedia of Type Strains, Phase IV (KMG-IV): sequencing the most valuable type-strain genomes for metagenomic binning, comparative biology and taxonomic classification.</title>
        <authorList>
            <person name="Goeker M."/>
        </authorList>
    </citation>
    <scope>NUCLEOTIDE SEQUENCE [LARGE SCALE GENOMIC DNA]</scope>
    <source>
        <strain evidence="2 3">DSM 26006</strain>
    </source>
</reference>
<keyword evidence="1" id="KW-0812">Transmembrane</keyword>
<dbReference type="EMBL" id="QGUB01000001">
    <property type="protein sequence ID" value="PWW48732.1"/>
    <property type="molecule type" value="Genomic_DNA"/>
</dbReference>
<evidence type="ECO:0000256" key="1">
    <source>
        <dbReference type="SAM" id="Phobius"/>
    </source>
</evidence>
<dbReference type="AlphaFoldDB" id="A0A317REY2"/>
<protein>
    <submittedName>
        <fullName evidence="2">Uncharacterized protein DUF2818</fullName>
    </submittedName>
</protein>